<feature type="domain" description="Mechanosensitive ion channel transmembrane helices 2/3" evidence="10">
    <location>
        <begin position="69"/>
        <end position="107"/>
    </location>
</feature>
<feature type="transmembrane region" description="Helical" evidence="7">
    <location>
        <begin position="60"/>
        <end position="84"/>
    </location>
</feature>
<dbReference type="Gene3D" id="3.30.70.100">
    <property type="match status" value="1"/>
</dbReference>
<evidence type="ECO:0000256" key="1">
    <source>
        <dbReference type="ARBA" id="ARBA00004651"/>
    </source>
</evidence>
<keyword evidence="5 7" id="KW-1133">Transmembrane helix</keyword>
<keyword evidence="12" id="KW-1185">Reference proteome</keyword>
<accession>A0A1W1W0T9</accession>
<reference evidence="11 12" key="1">
    <citation type="submission" date="2017-04" db="EMBL/GenBank/DDBJ databases">
        <authorList>
            <person name="Afonso C.L."/>
            <person name="Miller P.J."/>
            <person name="Scott M.A."/>
            <person name="Spackman E."/>
            <person name="Goraichik I."/>
            <person name="Dimitrov K.M."/>
            <person name="Suarez D.L."/>
            <person name="Swayne D.E."/>
        </authorList>
    </citation>
    <scope>NUCLEOTIDE SEQUENCE [LARGE SCALE GENOMIC DNA]</scope>
    <source>
        <strain evidence="11 12">ToBE</strain>
    </source>
</reference>
<evidence type="ECO:0000259" key="8">
    <source>
        <dbReference type="Pfam" id="PF00924"/>
    </source>
</evidence>
<dbReference type="InterPro" id="IPR011014">
    <property type="entry name" value="MscS_channel_TM-2"/>
</dbReference>
<feature type="transmembrane region" description="Helical" evidence="7">
    <location>
        <begin position="15"/>
        <end position="39"/>
    </location>
</feature>
<dbReference type="Pfam" id="PF21082">
    <property type="entry name" value="MS_channel_3rd"/>
    <property type="match status" value="1"/>
</dbReference>
<dbReference type="PANTHER" id="PTHR30460">
    <property type="entry name" value="MODERATE CONDUCTANCE MECHANOSENSITIVE CHANNEL YBIO"/>
    <property type="match status" value="1"/>
</dbReference>
<comment type="subcellular location">
    <subcellularLocation>
        <location evidence="1">Cell membrane</location>
        <topology evidence="1">Multi-pass membrane protein</topology>
    </subcellularLocation>
</comment>
<keyword evidence="6 7" id="KW-0472">Membrane</keyword>
<sequence>MNWPIFHWETIQVKVFFLIPRLVLITAIIIAVLVARRLIFRLIHRFFNLAKIEAHKKKTLESLFLSAARYTLYAVAALIILPLLGVNVTAIVASASLVGLAVGLGAQSLIKDIITGFFIIFEDQLRVGDVVQINEKVTGTVEELGLRMTTLREWSGTKFYIANSEIKTVRNYNREELRAIVNIIFPFDEDPYRVRETLEEVCRQVEREYHDDFLPGPEGLAEPPQVYGVTDIDKSGRGIQFTVTAKTRPASLWKIERVLRERIWQACQEKGIRIS</sequence>
<dbReference type="AlphaFoldDB" id="A0A1W1W0T9"/>
<evidence type="ECO:0000256" key="5">
    <source>
        <dbReference type="ARBA" id="ARBA00022989"/>
    </source>
</evidence>
<dbReference type="FunFam" id="2.30.30.60:FF:000001">
    <property type="entry name" value="MscS Mechanosensitive ion channel"/>
    <property type="match status" value="1"/>
</dbReference>
<dbReference type="InterPro" id="IPR023408">
    <property type="entry name" value="MscS_beta-dom_sf"/>
</dbReference>
<keyword evidence="3" id="KW-1003">Cell membrane</keyword>
<dbReference type="Pfam" id="PF21088">
    <property type="entry name" value="MS_channel_1st"/>
    <property type="match status" value="1"/>
</dbReference>
<dbReference type="STRING" id="698762.SAMN00808754_2761"/>
<dbReference type="EMBL" id="LT838272">
    <property type="protein sequence ID" value="SMB99133.1"/>
    <property type="molecule type" value="Genomic_DNA"/>
</dbReference>
<dbReference type="Pfam" id="PF00924">
    <property type="entry name" value="MS_channel_2nd"/>
    <property type="match status" value="1"/>
</dbReference>
<dbReference type="GO" id="GO:0005886">
    <property type="term" value="C:plasma membrane"/>
    <property type="evidence" value="ECO:0007669"/>
    <property type="project" value="UniProtKB-SubCell"/>
</dbReference>
<evidence type="ECO:0000259" key="10">
    <source>
        <dbReference type="Pfam" id="PF21088"/>
    </source>
</evidence>
<evidence type="ECO:0000256" key="7">
    <source>
        <dbReference type="SAM" id="Phobius"/>
    </source>
</evidence>
<dbReference type="Proteomes" id="UP000192569">
    <property type="component" value="Chromosome I"/>
</dbReference>
<gene>
    <name evidence="11" type="ORF">SAMN00808754_2761</name>
</gene>
<dbReference type="InterPro" id="IPR049278">
    <property type="entry name" value="MS_channel_C"/>
</dbReference>
<dbReference type="InterPro" id="IPR049142">
    <property type="entry name" value="MS_channel_1st"/>
</dbReference>
<feature type="domain" description="Mechanosensitive ion channel MscS" evidence="8">
    <location>
        <begin position="109"/>
        <end position="174"/>
    </location>
</feature>
<comment type="similarity">
    <text evidence="2">Belongs to the MscS (TC 1.A.23) family.</text>
</comment>
<proteinExistence type="inferred from homology"/>
<evidence type="ECO:0000256" key="2">
    <source>
        <dbReference type="ARBA" id="ARBA00008017"/>
    </source>
</evidence>
<evidence type="ECO:0000256" key="3">
    <source>
        <dbReference type="ARBA" id="ARBA00022475"/>
    </source>
</evidence>
<organism evidence="11 12">
    <name type="scientific">Thermanaeromonas toyohensis ToBE</name>
    <dbReference type="NCBI Taxonomy" id="698762"/>
    <lineage>
        <taxon>Bacteria</taxon>
        <taxon>Bacillati</taxon>
        <taxon>Bacillota</taxon>
        <taxon>Clostridia</taxon>
        <taxon>Neomoorellales</taxon>
        <taxon>Neomoorellaceae</taxon>
        <taxon>Thermanaeromonas</taxon>
    </lineage>
</organism>
<dbReference type="Gene3D" id="1.10.287.1260">
    <property type="match status" value="1"/>
</dbReference>
<dbReference type="InterPro" id="IPR045276">
    <property type="entry name" value="YbiO_bact"/>
</dbReference>
<evidence type="ECO:0000313" key="11">
    <source>
        <dbReference type="EMBL" id="SMB99133.1"/>
    </source>
</evidence>
<keyword evidence="4 7" id="KW-0812">Transmembrane</keyword>
<dbReference type="RefSeq" id="WP_157109971.1">
    <property type="nucleotide sequence ID" value="NZ_LT838272.1"/>
</dbReference>
<dbReference type="SUPFAM" id="SSF82689">
    <property type="entry name" value="Mechanosensitive channel protein MscS (YggB), C-terminal domain"/>
    <property type="match status" value="1"/>
</dbReference>
<evidence type="ECO:0000256" key="4">
    <source>
        <dbReference type="ARBA" id="ARBA00022692"/>
    </source>
</evidence>
<evidence type="ECO:0000313" key="12">
    <source>
        <dbReference type="Proteomes" id="UP000192569"/>
    </source>
</evidence>
<dbReference type="InterPro" id="IPR010920">
    <property type="entry name" value="LSM_dom_sf"/>
</dbReference>
<protein>
    <submittedName>
        <fullName evidence="11">Small conductance mechanosensitive channel</fullName>
    </submittedName>
</protein>
<dbReference type="PANTHER" id="PTHR30460:SF0">
    <property type="entry name" value="MODERATE CONDUCTANCE MECHANOSENSITIVE CHANNEL YBIO"/>
    <property type="match status" value="1"/>
</dbReference>
<name>A0A1W1W0T9_9FIRM</name>
<dbReference type="SUPFAM" id="SSF82861">
    <property type="entry name" value="Mechanosensitive channel protein MscS (YggB), transmembrane region"/>
    <property type="match status" value="1"/>
</dbReference>
<evidence type="ECO:0000259" key="9">
    <source>
        <dbReference type="Pfam" id="PF21082"/>
    </source>
</evidence>
<dbReference type="OrthoDB" id="9809206at2"/>
<dbReference type="Gene3D" id="2.30.30.60">
    <property type="match status" value="1"/>
</dbReference>
<dbReference type="InterPro" id="IPR011066">
    <property type="entry name" value="MscS_channel_C_sf"/>
</dbReference>
<dbReference type="GO" id="GO:0008381">
    <property type="term" value="F:mechanosensitive monoatomic ion channel activity"/>
    <property type="evidence" value="ECO:0007669"/>
    <property type="project" value="InterPro"/>
</dbReference>
<dbReference type="InterPro" id="IPR006685">
    <property type="entry name" value="MscS_channel_2nd"/>
</dbReference>
<dbReference type="SUPFAM" id="SSF50182">
    <property type="entry name" value="Sm-like ribonucleoproteins"/>
    <property type="match status" value="1"/>
</dbReference>
<evidence type="ECO:0000256" key="6">
    <source>
        <dbReference type="ARBA" id="ARBA00023136"/>
    </source>
</evidence>
<feature type="domain" description="Mechanosensitive ion channel MscS C-terminal" evidence="9">
    <location>
        <begin position="181"/>
        <end position="274"/>
    </location>
</feature>